<dbReference type="PANTHER" id="PTHR13261:SF0">
    <property type="entry name" value="BRCA2 AND CDKN1A-INTERACTING PROTEIN"/>
    <property type="match status" value="1"/>
</dbReference>
<evidence type="ECO:0000313" key="4">
    <source>
        <dbReference type="EMBL" id="KAJ1522831.1"/>
    </source>
</evidence>
<dbReference type="GO" id="GO:0005634">
    <property type="term" value="C:nucleus"/>
    <property type="evidence" value="ECO:0007669"/>
    <property type="project" value="TreeGrafter"/>
</dbReference>
<comment type="similarity">
    <text evidence="1 2">Belongs to the BCP1 family.</text>
</comment>
<dbReference type="PIRSF" id="PIRSF028983">
    <property type="entry name" value="BCP1"/>
    <property type="match status" value="1"/>
</dbReference>
<gene>
    <name evidence="4" type="ORF">ONE63_001982</name>
</gene>
<sequence>MSSSAKKRNVEPKQNVDTSSSSDDSSEEENDYKGDEQIQVDFEGRIPVDSDFHGIKQLLQQLFLKSHVNLSDLTDLIIKQNYVGSVVKQCDDDPDSDDDDDMNVDDDVYGITTVVNLTEKRSMECIKQIHTLLKQYSKLGDDRTVSKVEQLLNDENNSVGLLINERFVNIPPQISVPLLLNLRKEMDKATSKKMAFDFKYYIMICKLYKMDLTKKKSKKNKNKPAEPETVWSNAEEEIFEEMADCKYEFPVKDDSDSALGGNWHSNDSEMTPWRKVLIFPASKLDEAINRVSSMLQQ</sequence>
<comment type="caution">
    <text evidence="4">The sequence shown here is derived from an EMBL/GenBank/DDBJ whole genome shotgun (WGS) entry which is preliminary data.</text>
</comment>
<dbReference type="EMBL" id="JAPTSV010000011">
    <property type="protein sequence ID" value="KAJ1522831.1"/>
    <property type="molecule type" value="Genomic_DNA"/>
</dbReference>
<evidence type="ECO:0000256" key="3">
    <source>
        <dbReference type="SAM" id="MobiDB-lite"/>
    </source>
</evidence>
<dbReference type="AlphaFoldDB" id="A0AAV7X9Z9"/>
<proteinExistence type="inferred from homology"/>
<dbReference type="PANTHER" id="PTHR13261">
    <property type="entry name" value="BRCA2 AND CDKN1A INTERACTING PROTEIN"/>
    <property type="match status" value="1"/>
</dbReference>
<reference evidence="4" key="1">
    <citation type="submission" date="2022-12" db="EMBL/GenBank/DDBJ databases">
        <title>Chromosome-level genome assembly of the bean flower thrips Megalurothrips usitatus.</title>
        <authorList>
            <person name="Ma L."/>
            <person name="Liu Q."/>
            <person name="Li H."/>
            <person name="Cai W."/>
        </authorList>
    </citation>
    <scope>NUCLEOTIDE SEQUENCE</scope>
    <source>
        <strain evidence="4">Cailab_2022a</strain>
    </source>
</reference>
<accession>A0AAV7X9Z9</accession>
<feature type="region of interest" description="Disordered" evidence="3">
    <location>
        <begin position="1"/>
        <end position="37"/>
    </location>
</feature>
<evidence type="ECO:0000256" key="2">
    <source>
        <dbReference type="PIRNR" id="PIRNR028983"/>
    </source>
</evidence>
<evidence type="ECO:0000256" key="1">
    <source>
        <dbReference type="ARBA" id="ARBA00006781"/>
    </source>
</evidence>
<dbReference type="Proteomes" id="UP001075354">
    <property type="component" value="Chromosome 11"/>
</dbReference>
<protein>
    <recommendedName>
        <fullName evidence="2">Protein BCCIP homolog</fullName>
    </recommendedName>
</protein>
<dbReference type="InterPro" id="IPR025602">
    <property type="entry name" value="BCP1_family"/>
</dbReference>
<evidence type="ECO:0000313" key="5">
    <source>
        <dbReference type="Proteomes" id="UP001075354"/>
    </source>
</evidence>
<keyword evidence="5" id="KW-1185">Reference proteome</keyword>
<dbReference type="Pfam" id="PF13862">
    <property type="entry name" value="BCCIP"/>
    <property type="match status" value="1"/>
</dbReference>
<organism evidence="4 5">
    <name type="scientific">Megalurothrips usitatus</name>
    <name type="common">bean blossom thrips</name>
    <dbReference type="NCBI Taxonomy" id="439358"/>
    <lineage>
        <taxon>Eukaryota</taxon>
        <taxon>Metazoa</taxon>
        <taxon>Ecdysozoa</taxon>
        <taxon>Arthropoda</taxon>
        <taxon>Hexapoda</taxon>
        <taxon>Insecta</taxon>
        <taxon>Pterygota</taxon>
        <taxon>Neoptera</taxon>
        <taxon>Paraneoptera</taxon>
        <taxon>Thysanoptera</taxon>
        <taxon>Terebrantia</taxon>
        <taxon>Thripoidea</taxon>
        <taxon>Thripidae</taxon>
        <taxon>Megalurothrips</taxon>
    </lineage>
</organism>
<name>A0AAV7X9Z9_9NEOP</name>